<reference evidence="2" key="1">
    <citation type="journal article" date="2019" name="Int. J. Syst. Evol. Microbiol.">
        <title>The Global Catalogue of Microorganisms (GCM) 10K type strain sequencing project: providing services to taxonomists for standard genome sequencing and annotation.</title>
        <authorList>
            <consortium name="The Broad Institute Genomics Platform"/>
            <consortium name="The Broad Institute Genome Sequencing Center for Infectious Disease"/>
            <person name="Wu L."/>
            <person name="Ma J."/>
        </authorList>
    </citation>
    <scope>NUCLEOTIDE SEQUENCE [LARGE SCALE GENOMIC DNA]</scope>
    <source>
        <strain evidence="2">CCUG 54329</strain>
    </source>
</reference>
<accession>A0ABW3NXZ6</accession>
<dbReference type="Pfam" id="PF11149">
    <property type="entry name" value="DUF2924"/>
    <property type="match status" value="1"/>
</dbReference>
<evidence type="ECO:0000313" key="2">
    <source>
        <dbReference type="Proteomes" id="UP001597203"/>
    </source>
</evidence>
<comment type="caution">
    <text evidence="1">The sequence shown here is derived from an EMBL/GenBank/DDBJ whole genome shotgun (WGS) entry which is preliminary data.</text>
</comment>
<dbReference type="RefSeq" id="WP_380909142.1">
    <property type="nucleotide sequence ID" value="NZ_JBHTLS010000034.1"/>
</dbReference>
<dbReference type="Proteomes" id="UP001597203">
    <property type="component" value="Unassembled WGS sequence"/>
</dbReference>
<name>A0ABW3NXZ6_9SPHN</name>
<keyword evidence="2" id="KW-1185">Reference proteome</keyword>
<gene>
    <name evidence="1" type="ORF">ACFQ24_03875</name>
</gene>
<sequence>MAKVETHVAVLAAMKPTELKAEWRRVHGEEPPLVAASLLARSLAFDLQCSAQGGTGERMRQRLISGAGPGGGRTAATLIPPSGTQLVREWGGVTHHVLMEEKGRCSYRGQSFASLSALARHITGAHWSGPRFFGLRP</sequence>
<dbReference type="EMBL" id="JBHTLS010000034">
    <property type="protein sequence ID" value="MFD1104045.1"/>
    <property type="molecule type" value="Genomic_DNA"/>
</dbReference>
<organism evidence="1 2">
    <name type="scientific">Sphingobium olei</name>
    <dbReference type="NCBI Taxonomy" id="420955"/>
    <lineage>
        <taxon>Bacteria</taxon>
        <taxon>Pseudomonadati</taxon>
        <taxon>Pseudomonadota</taxon>
        <taxon>Alphaproteobacteria</taxon>
        <taxon>Sphingomonadales</taxon>
        <taxon>Sphingomonadaceae</taxon>
        <taxon>Sphingobium</taxon>
    </lineage>
</organism>
<proteinExistence type="predicted"/>
<protein>
    <submittedName>
        <fullName evidence="1">DUF2924 domain-containing protein</fullName>
    </submittedName>
</protein>
<evidence type="ECO:0000313" key="1">
    <source>
        <dbReference type="EMBL" id="MFD1104045.1"/>
    </source>
</evidence>
<dbReference type="InterPro" id="IPR021322">
    <property type="entry name" value="DUF2924"/>
</dbReference>